<organism evidence="1">
    <name type="scientific">gut metagenome</name>
    <dbReference type="NCBI Taxonomy" id="749906"/>
    <lineage>
        <taxon>unclassified sequences</taxon>
        <taxon>metagenomes</taxon>
        <taxon>organismal metagenomes</taxon>
    </lineage>
</organism>
<name>J9C176_9ZZZZ</name>
<comment type="caution">
    <text evidence="1">The sequence shown here is derived from an EMBL/GenBank/DDBJ whole genome shotgun (WGS) entry which is preliminary data.</text>
</comment>
<dbReference type="EMBL" id="AMCI01006909">
    <property type="protein sequence ID" value="EJW93545.1"/>
    <property type="molecule type" value="Genomic_DNA"/>
</dbReference>
<proteinExistence type="predicted"/>
<evidence type="ECO:0000313" key="1">
    <source>
        <dbReference type="EMBL" id="EJW93545.1"/>
    </source>
</evidence>
<reference evidence="1" key="1">
    <citation type="journal article" date="2012" name="PLoS ONE">
        <title>Gene sets for utilization of primary and secondary nutrition supplies in the distal gut of endangered iberian lynx.</title>
        <authorList>
            <person name="Alcaide M."/>
            <person name="Messina E."/>
            <person name="Richter M."/>
            <person name="Bargiela R."/>
            <person name="Peplies J."/>
            <person name="Huws S.A."/>
            <person name="Newbold C.J."/>
            <person name="Golyshin P.N."/>
            <person name="Simon M.A."/>
            <person name="Lopez G."/>
            <person name="Yakimov M.M."/>
            <person name="Ferrer M."/>
        </authorList>
    </citation>
    <scope>NUCLEOTIDE SEQUENCE</scope>
</reference>
<sequence>MTTILYRFHRYSFKPCNEGEPLPGQAASSYAIRRVARRKKATPLYTNTPFILQRLMPVH</sequence>
<gene>
    <name evidence="1" type="ORF">EVA_18347</name>
</gene>
<dbReference type="AlphaFoldDB" id="J9C176"/>
<accession>J9C176</accession>
<protein>
    <submittedName>
        <fullName evidence="1">Uncharacterized protein</fullName>
    </submittedName>
</protein>